<reference evidence="1" key="1">
    <citation type="journal article" date="2012" name="Nat. Biotechnol.">
        <title>Draft genome sequence of pigeonpea (Cajanus cajan), an orphan legume crop of resource-poor farmers.</title>
        <authorList>
            <person name="Varshney R.K."/>
            <person name="Chen W."/>
            <person name="Li Y."/>
            <person name="Bharti A.K."/>
            <person name="Saxena R.K."/>
            <person name="Schlueter J.A."/>
            <person name="Donoghue M.T."/>
            <person name="Azam S."/>
            <person name="Fan G."/>
            <person name="Whaley A.M."/>
            <person name="Farmer A.D."/>
            <person name="Sheridan J."/>
            <person name="Iwata A."/>
            <person name="Tuteja R."/>
            <person name="Penmetsa R.V."/>
            <person name="Wu W."/>
            <person name="Upadhyaya H.D."/>
            <person name="Yang S.P."/>
            <person name="Shah T."/>
            <person name="Saxena K.B."/>
            <person name="Michael T."/>
            <person name="McCombie W.R."/>
            <person name="Yang B."/>
            <person name="Zhang G."/>
            <person name="Yang H."/>
            <person name="Wang J."/>
            <person name="Spillane C."/>
            <person name="Cook D.R."/>
            <person name="May G.D."/>
            <person name="Xu X."/>
            <person name="Jackson S.A."/>
        </authorList>
    </citation>
    <scope>NUCLEOTIDE SEQUENCE [LARGE SCALE GENOMIC DNA]</scope>
</reference>
<organism evidence="1 2">
    <name type="scientific">Cajanus cajan</name>
    <name type="common">Pigeon pea</name>
    <name type="synonym">Cajanus indicus</name>
    <dbReference type="NCBI Taxonomy" id="3821"/>
    <lineage>
        <taxon>Eukaryota</taxon>
        <taxon>Viridiplantae</taxon>
        <taxon>Streptophyta</taxon>
        <taxon>Embryophyta</taxon>
        <taxon>Tracheophyta</taxon>
        <taxon>Spermatophyta</taxon>
        <taxon>Magnoliopsida</taxon>
        <taxon>eudicotyledons</taxon>
        <taxon>Gunneridae</taxon>
        <taxon>Pentapetalae</taxon>
        <taxon>rosids</taxon>
        <taxon>fabids</taxon>
        <taxon>Fabales</taxon>
        <taxon>Fabaceae</taxon>
        <taxon>Papilionoideae</taxon>
        <taxon>50 kb inversion clade</taxon>
        <taxon>NPAAA clade</taxon>
        <taxon>indigoferoid/millettioid clade</taxon>
        <taxon>Phaseoleae</taxon>
        <taxon>Cajanus</taxon>
    </lineage>
</organism>
<name>A0A151RFM4_CAJCA</name>
<keyword evidence="2" id="KW-1185">Reference proteome</keyword>
<dbReference type="PANTHER" id="PTHR47481:SF31">
    <property type="entry name" value="OS01G0873500 PROTEIN"/>
    <property type="match status" value="1"/>
</dbReference>
<dbReference type="PANTHER" id="PTHR47481">
    <property type="match status" value="1"/>
</dbReference>
<dbReference type="Gramene" id="C.cajan_35096.t">
    <property type="protein sequence ID" value="C.cajan_35096.t.cds1"/>
    <property type="gene ID" value="C.cajan_35096"/>
</dbReference>
<evidence type="ECO:0000313" key="1">
    <source>
        <dbReference type="EMBL" id="KYP41414.1"/>
    </source>
</evidence>
<evidence type="ECO:0000313" key="2">
    <source>
        <dbReference type="Proteomes" id="UP000075243"/>
    </source>
</evidence>
<protein>
    <recommendedName>
        <fullName evidence="3">Retrovirus-related Pol polyprotein from transposon TNT 1-94</fullName>
    </recommendedName>
</protein>
<dbReference type="AlphaFoldDB" id="A0A151RFM4"/>
<evidence type="ECO:0008006" key="3">
    <source>
        <dbReference type="Google" id="ProtNLM"/>
    </source>
</evidence>
<sequence>SRSKVTLLKEFHSTRKGTLNMLEYLIKMKTLSDNLKLVGSPISISDLIIQTLASLDNEYNAIVVELFDKSDITWVDL</sequence>
<dbReference type="Pfam" id="PF14223">
    <property type="entry name" value="Retrotran_gag_2"/>
    <property type="match status" value="1"/>
</dbReference>
<feature type="non-terminal residue" evidence="1">
    <location>
        <position position="1"/>
    </location>
</feature>
<dbReference type="EMBL" id="KQ483774">
    <property type="protein sequence ID" value="KYP41414.1"/>
    <property type="molecule type" value="Genomic_DNA"/>
</dbReference>
<dbReference type="Proteomes" id="UP000075243">
    <property type="component" value="Unassembled WGS sequence"/>
</dbReference>
<gene>
    <name evidence="1" type="ORF">KK1_037208</name>
</gene>
<proteinExistence type="predicted"/>
<accession>A0A151RFM4</accession>